<sequence length="196" mass="22069">MLKALRDVRTVRVVVYHPKDRERDELVAQIRRIGCEVEAVWPPSERFRNDADVVFMLFRQDGFTHVLLKALAESPSRATLIAIVEFESPAVIEAVARAGAVSIVTKPIRAFGLLTSLVLSQTISIREKNLLDRVRKLESKLDGFRRLEKAKAILMSRKGFSEQEAYDTIRSRAMSARVSMDVVCTTIIDADEIVGL</sequence>
<dbReference type="InterPro" id="IPR005561">
    <property type="entry name" value="ANTAR"/>
</dbReference>
<evidence type="ECO:0000259" key="1">
    <source>
        <dbReference type="PROSITE" id="PS50921"/>
    </source>
</evidence>
<dbReference type="InterPro" id="IPR049021">
    <property type="entry name" value="AmiR_N"/>
</dbReference>
<dbReference type="SUPFAM" id="SSF52172">
    <property type="entry name" value="CheY-like"/>
    <property type="match status" value="1"/>
</dbReference>
<dbReference type="PROSITE" id="PS50921">
    <property type="entry name" value="ANTAR"/>
    <property type="match status" value="1"/>
</dbReference>
<evidence type="ECO:0000313" key="3">
    <source>
        <dbReference type="Proteomes" id="UP000249577"/>
    </source>
</evidence>
<dbReference type="SMART" id="SM01012">
    <property type="entry name" value="ANTAR"/>
    <property type="match status" value="1"/>
</dbReference>
<dbReference type="AlphaFoldDB" id="A0A2W5K1C4"/>
<protein>
    <submittedName>
        <fullName evidence="2">Antitermination regulator</fullName>
    </submittedName>
</protein>
<dbReference type="GO" id="GO:0003723">
    <property type="term" value="F:RNA binding"/>
    <property type="evidence" value="ECO:0007669"/>
    <property type="project" value="InterPro"/>
</dbReference>
<dbReference type="Proteomes" id="UP000249577">
    <property type="component" value="Unassembled WGS sequence"/>
</dbReference>
<dbReference type="Gene3D" id="1.10.10.10">
    <property type="entry name" value="Winged helix-like DNA-binding domain superfamily/Winged helix DNA-binding domain"/>
    <property type="match status" value="1"/>
</dbReference>
<evidence type="ECO:0000313" key="2">
    <source>
        <dbReference type="EMBL" id="PZQ10551.1"/>
    </source>
</evidence>
<accession>A0A2W5K1C4</accession>
<dbReference type="InterPro" id="IPR008327">
    <property type="entry name" value="Sig_transdc_resp-reg_antiterm"/>
</dbReference>
<name>A0A2W5K1C4_ANCNO</name>
<dbReference type="PIRSF" id="PIRSF036382">
    <property type="entry name" value="RR_antiterm"/>
    <property type="match status" value="1"/>
</dbReference>
<reference evidence="2 3" key="1">
    <citation type="submission" date="2017-08" db="EMBL/GenBank/DDBJ databases">
        <title>Infants hospitalized years apart are colonized by the same room-sourced microbial strains.</title>
        <authorList>
            <person name="Brooks B."/>
            <person name="Olm M.R."/>
            <person name="Firek B.A."/>
            <person name="Baker R."/>
            <person name="Thomas B.C."/>
            <person name="Morowitz M.J."/>
            <person name="Banfield J.F."/>
        </authorList>
    </citation>
    <scope>NUCLEOTIDE SEQUENCE [LARGE SCALE GENOMIC DNA]</scope>
    <source>
        <strain evidence="2">S2_005_003_R2_43</strain>
    </source>
</reference>
<dbReference type="Pfam" id="PF21332">
    <property type="entry name" value="AmiR_N"/>
    <property type="match status" value="1"/>
</dbReference>
<organism evidence="2 3">
    <name type="scientific">Ancylobacter novellus</name>
    <name type="common">Thiobacillus novellus</name>
    <dbReference type="NCBI Taxonomy" id="921"/>
    <lineage>
        <taxon>Bacteria</taxon>
        <taxon>Pseudomonadati</taxon>
        <taxon>Pseudomonadota</taxon>
        <taxon>Alphaproteobacteria</taxon>
        <taxon>Hyphomicrobiales</taxon>
        <taxon>Xanthobacteraceae</taxon>
        <taxon>Ancylobacter</taxon>
    </lineage>
</organism>
<feature type="domain" description="ANTAR" evidence="1">
    <location>
        <begin position="127"/>
        <end position="188"/>
    </location>
</feature>
<gene>
    <name evidence="2" type="ORF">DI565_19845</name>
</gene>
<comment type="caution">
    <text evidence="2">The sequence shown here is derived from an EMBL/GenBank/DDBJ whole genome shotgun (WGS) entry which is preliminary data.</text>
</comment>
<dbReference type="EMBL" id="QFPN01000015">
    <property type="protein sequence ID" value="PZQ10551.1"/>
    <property type="molecule type" value="Genomic_DNA"/>
</dbReference>
<dbReference type="InterPro" id="IPR036388">
    <property type="entry name" value="WH-like_DNA-bd_sf"/>
</dbReference>
<proteinExistence type="predicted"/>
<dbReference type="Gene3D" id="3.40.50.2300">
    <property type="match status" value="1"/>
</dbReference>
<dbReference type="Pfam" id="PF03861">
    <property type="entry name" value="ANTAR"/>
    <property type="match status" value="1"/>
</dbReference>
<dbReference type="InterPro" id="IPR011006">
    <property type="entry name" value="CheY-like_superfamily"/>
</dbReference>